<evidence type="ECO:0000256" key="5">
    <source>
        <dbReference type="ARBA" id="ARBA00022946"/>
    </source>
</evidence>
<feature type="domain" description="Acyl-ACP thioesterase N-terminal hotdog" evidence="8">
    <location>
        <begin position="3"/>
        <end position="118"/>
    </location>
</feature>
<comment type="caution">
    <text evidence="10">The sequence shown here is derived from an EMBL/GenBank/DDBJ whole genome shotgun (WGS) entry which is preliminary data.</text>
</comment>
<feature type="domain" description="Acyl-ACP thioesterase-like C-terminal" evidence="9">
    <location>
        <begin position="155"/>
        <end position="223"/>
    </location>
</feature>
<dbReference type="RefSeq" id="WP_152756532.1">
    <property type="nucleotide sequence ID" value="NZ_WHLY01000002.1"/>
</dbReference>
<keyword evidence="5" id="KW-0809">Transit peptide</keyword>
<dbReference type="EMBL" id="WHLY01000002">
    <property type="protein sequence ID" value="MPR32231.1"/>
    <property type="molecule type" value="Genomic_DNA"/>
</dbReference>
<proteinExistence type="inferred from homology"/>
<dbReference type="AlphaFoldDB" id="A0A7C9FMY5"/>
<dbReference type="GO" id="GO:0000036">
    <property type="term" value="F:acyl carrier activity"/>
    <property type="evidence" value="ECO:0007669"/>
    <property type="project" value="TreeGrafter"/>
</dbReference>
<evidence type="ECO:0000259" key="9">
    <source>
        <dbReference type="Pfam" id="PF20791"/>
    </source>
</evidence>
<dbReference type="SUPFAM" id="SSF54637">
    <property type="entry name" value="Thioesterase/thiol ester dehydrase-isomerase"/>
    <property type="match status" value="2"/>
</dbReference>
<evidence type="ECO:0000256" key="4">
    <source>
        <dbReference type="ARBA" id="ARBA00022832"/>
    </source>
</evidence>
<evidence type="ECO:0000256" key="7">
    <source>
        <dbReference type="ARBA" id="ARBA00023160"/>
    </source>
</evidence>
<dbReference type="InterPro" id="IPR045023">
    <property type="entry name" value="FATA/B"/>
</dbReference>
<organism evidence="10 11">
    <name type="scientific">Salmonirosea aquatica</name>
    <dbReference type="NCBI Taxonomy" id="2654236"/>
    <lineage>
        <taxon>Bacteria</taxon>
        <taxon>Pseudomonadati</taxon>
        <taxon>Bacteroidota</taxon>
        <taxon>Cytophagia</taxon>
        <taxon>Cytophagales</taxon>
        <taxon>Spirosomataceae</taxon>
        <taxon>Salmonirosea</taxon>
    </lineage>
</organism>
<keyword evidence="3" id="KW-0378">Hydrolase</keyword>
<keyword evidence="4" id="KW-0276">Fatty acid metabolism</keyword>
<dbReference type="Pfam" id="PF20791">
    <property type="entry name" value="Acyl-ACP_TE_C"/>
    <property type="match status" value="1"/>
</dbReference>
<keyword evidence="6" id="KW-0443">Lipid metabolism</keyword>
<evidence type="ECO:0000256" key="2">
    <source>
        <dbReference type="ARBA" id="ARBA00022516"/>
    </source>
</evidence>
<dbReference type="CDD" id="cd00586">
    <property type="entry name" value="4HBT"/>
    <property type="match status" value="1"/>
</dbReference>
<dbReference type="InterPro" id="IPR002864">
    <property type="entry name" value="Acyl-ACP_thioesterase_NHD"/>
</dbReference>
<reference evidence="10 11" key="1">
    <citation type="submission" date="2019-10" db="EMBL/GenBank/DDBJ databases">
        <title>Draft Genome Sequence of Cytophagaceae sp. SJW1-29.</title>
        <authorList>
            <person name="Choi A."/>
        </authorList>
    </citation>
    <scope>NUCLEOTIDE SEQUENCE [LARGE SCALE GENOMIC DNA]</scope>
    <source>
        <strain evidence="10 11">SJW1-29</strain>
    </source>
</reference>
<dbReference type="PANTHER" id="PTHR31727">
    <property type="entry name" value="OLEOYL-ACYL CARRIER PROTEIN THIOESTERASE 1, CHLOROPLASTIC"/>
    <property type="match status" value="1"/>
</dbReference>
<accession>A0A7C9FMY5</accession>
<dbReference type="Proteomes" id="UP000479293">
    <property type="component" value="Unassembled WGS sequence"/>
</dbReference>
<keyword evidence="7" id="KW-0275">Fatty acid biosynthesis</keyword>
<evidence type="ECO:0000256" key="3">
    <source>
        <dbReference type="ARBA" id="ARBA00022801"/>
    </source>
</evidence>
<comment type="similarity">
    <text evidence="1">Belongs to the acyl-ACP thioesterase family.</text>
</comment>
<evidence type="ECO:0000256" key="6">
    <source>
        <dbReference type="ARBA" id="ARBA00023098"/>
    </source>
</evidence>
<evidence type="ECO:0008006" key="12">
    <source>
        <dbReference type="Google" id="ProtNLM"/>
    </source>
</evidence>
<dbReference type="InterPro" id="IPR049427">
    <property type="entry name" value="Acyl-ACP_TE_C"/>
</dbReference>
<dbReference type="Gene3D" id="3.10.129.10">
    <property type="entry name" value="Hotdog Thioesterase"/>
    <property type="match status" value="1"/>
</dbReference>
<name>A0A7C9FMY5_9BACT</name>
<dbReference type="InterPro" id="IPR029069">
    <property type="entry name" value="HotDog_dom_sf"/>
</dbReference>
<dbReference type="Pfam" id="PF01643">
    <property type="entry name" value="Acyl-ACP_TE"/>
    <property type="match status" value="1"/>
</dbReference>
<dbReference type="PANTHER" id="PTHR31727:SF6">
    <property type="entry name" value="OLEOYL-ACYL CARRIER PROTEIN THIOESTERASE 1, CHLOROPLASTIC"/>
    <property type="match status" value="1"/>
</dbReference>
<evidence type="ECO:0000313" key="10">
    <source>
        <dbReference type="EMBL" id="MPR32231.1"/>
    </source>
</evidence>
<evidence type="ECO:0000259" key="8">
    <source>
        <dbReference type="Pfam" id="PF01643"/>
    </source>
</evidence>
<dbReference type="GO" id="GO:0016297">
    <property type="term" value="F:fatty acyl-[ACP] hydrolase activity"/>
    <property type="evidence" value="ECO:0007669"/>
    <property type="project" value="InterPro"/>
</dbReference>
<sequence>MIHTETLRVRNFETDSQGNLTLYSLANYLQDAADRHAIQLGVGMPALAELGLSWVLHRMKISISRWPRLAEEITIETHPAGLERVYVYRDFRMYDQARTLLISASSTWLVFDTTKRGLTTPAAHFQAIFEPYRHLPFLSRPTRKFLSPQLRDLPRAELRARHNEIDSNAHVNNSVYFQWMLEPLPPEFLASHFCTEIEIQFKKECTRQDLITSVSSHPGRGELMHWLLDQEGKEMAVGVSNW</sequence>
<evidence type="ECO:0000256" key="1">
    <source>
        <dbReference type="ARBA" id="ARBA00006500"/>
    </source>
</evidence>
<evidence type="ECO:0000313" key="11">
    <source>
        <dbReference type="Proteomes" id="UP000479293"/>
    </source>
</evidence>
<keyword evidence="11" id="KW-1185">Reference proteome</keyword>
<gene>
    <name evidence="10" type="ORF">GBK04_02430</name>
</gene>
<protein>
    <recommendedName>
        <fullName evidence="12">Acyl-ACP thioesterase</fullName>
    </recommendedName>
</protein>
<keyword evidence="2" id="KW-0444">Lipid biosynthesis</keyword>